<proteinExistence type="predicted"/>
<accession>A0A6J4JY67</accession>
<organism evidence="1">
    <name type="scientific">uncultured Friedmanniella sp</name>
    <dbReference type="NCBI Taxonomy" id="335381"/>
    <lineage>
        <taxon>Bacteria</taxon>
        <taxon>Bacillati</taxon>
        <taxon>Actinomycetota</taxon>
        <taxon>Actinomycetes</taxon>
        <taxon>Propionibacteriales</taxon>
        <taxon>Nocardioidaceae</taxon>
        <taxon>Friedmanniella</taxon>
        <taxon>environmental samples</taxon>
    </lineage>
</organism>
<sequence>MRLRFEGEIAGFGTTSGVRLVLGIWRRTPLGPFADVMVQEAGGHRLLLAPSAEVATFLQATYTFDDVRVGEVRLRVDGPRRHLTAPGLDVTVEVGGRTLLGRVLRLVPRRLATAPGWLRVIDPLARVLLRGVRTRGSAKDGRREFYGAVDVRRLTAASGRWQGRPLGPLAPVSPPVTFGFGSTPAAPSLTTLVTTIEEGR</sequence>
<reference evidence="1" key="1">
    <citation type="submission" date="2020-02" db="EMBL/GenBank/DDBJ databases">
        <authorList>
            <person name="Meier V. D."/>
        </authorList>
    </citation>
    <scope>NUCLEOTIDE SEQUENCE</scope>
    <source>
        <strain evidence="1">AVDCRST_MAG61</strain>
    </source>
</reference>
<gene>
    <name evidence="1" type="ORF">AVDCRST_MAG61-269</name>
</gene>
<dbReference type="AlphaFoldDB" id="A0A6J4JY67"/>
<name>A0A6J4JY67_9ACTN</name>
<protein>
    <submittedName>
        <fullName evidence="1">Uncharacterized protein</fullName>
    </submittedName>
</protein>
<evidence type="ECO:0000313" key="1">
    <source>
        <dbReference type="EMBL" id="CAA9290361.1"/>
    </source>
</evidence>
<dbReference type="EMBL" id="CADCTT010000019">
    <property type="protein sequence ID" value="CAA9290361.1"/>
    <property type="molecule type" value="Genomic_DNA"/>
</dbReference>